<evidence type="ECO:0000256" key="3">
    <source>
        <dbReference type="ARBA" id="ARBA00005673"/>
    </source>
</evidence>
<gene>
    <name evidence="13" type="primary">Contig12619.g13462</name>
    <name evidence="13" type="ORF">STYLEM_8043</name>
</gene>
<dbReference type="InterPro" id="IPR042063">
    <property type="entry name" value="Ubi_acti_E1_SCCH"/>
</dbReference>
<dbReference type="PROSITE" id="PS00865">
    <property type="entry name" value="UBIQUITIN_ACTIVAT_2"/>
    <property type="match status" value="1"/>
</dbReference>
<feature type="region of interest" description="Disordered" evidence="11">
    <location>
        <begin position="807"/>
        <end position="837"/>
    </location>
</feature>
<dbReference type="EMBL" id="CCKQ01007651">
    <property type="protein sequence ID" value="CDW79058.1"/>
    <property type="molecule type" value="Genomic_DNA"/>
</dbReference>
<dbReference type="InterPro" id="IPR035985">
    <property type="entry name" value="Ubiquitin-activating_enz"/>
</dbReference>
<dbReference type="InterPro" id="IPR000011">
    <property type="entry name" value="UBQ/SUMO-activ_enz_E1-like"/>
</dbReference>
<dbReference type="AlphaFoldDB" id="A0A078ADS8"/>
<dbReference type="PANTHER" id="PTHR10953">
    <property type="entry name" value="UBIQUITIN-ACTIVATING ENZYME E1"/>
    <property type="match status" value="1"/>
</dbReference>
<evidence type="ECO:0000256" key="6">
    <source>
        <dbReference type="ARBA" id="ARBA00022741"/>
    </source>
</evidence>
<dbReference type="GO" id="GO:0005737">
    <property type="term" value="C:cytoplasm"/>
    <property type="evidence" value="ECO:0007669"/>
    <property type="project" value="TreeGrafter"/>
</dbReference>
<dbReference type="InterPro" id="IPR038252">
    <property type="entry name" value="UBA_E1_C_sf"/>
</dbReference>
<dbReference type="GO" id="GO:0031510">
    <property type="term" value="C:SUMO activating enzyme complex"/>
    <property type="evidence" value="ECO:0007669"/>
    <property type="project" value="TreeGrafter"/>
</dbReference>
<dbReference type="FunCoup" id="A0A078ADS8">
    <property type="interactions" value="402"/>
</dbReference>
<feature type="compositionally biased region" description="Basic and acidic residues" evidence="11">
    <location>
        <begin position="16"/>
        <end position="33"/>
    </location>
</feature>
<keyword evidence="5 10" id="KW-0436">Ligase</keyword>
<reference evidence="13 14" key="1">
    <citation type="submission" date="2014-06" db="EMBL/GenBank/DDBJ databases">
        <authorList>
            <person name="Swart Estienne"/>
        </authorList>
    </citation>
    <scope>NUCLEOTIDE SEQUENCE [LARGE SCALE GENOMIC DNA]</scope>
    <source>
        <strain evidence="13 14">130c</strain>
    </source>
</reference>
<dbReference type="InterPro" id="IPR042302">
    <property type="entry name" value="E1_FCCH_sf"/>
</dbReference>
<evidence type="ECO:0000313" key="14">
    <source>
        <dbReference type="Proteomes" id="UP000039865"/>
    </source>
</evidence>
<evidence type="ECO:0000313" key="13">
    <source>
        <dbReference type="EMBL" id="CDW79058.1"/>
    </source>
</evidence>
<dbReference type="OMA" id="FVSPMQT"/>
<dbReference type="InterPro" id="IPR019572">
    <property type="entry name" value="UBA_E1_SCCH"/>
</dbReference>
<dbReference type="Proteomes" id="UP000039865">
    <property type="component" value="Unassembled WGS sequence"/>
</dbReference>
<dbReference type="InterPro" id="IPR032418">
    <property type="entry name" value="E1_FCCH"/>
</dbReference>
<feature type="active site" description="Glycyl thioester intermediate" evidence="9">
    <location>
        <position position="626"/>
    </location>
</feature>
<dbReference type="Gene3D" id="3.40.50.720">
    <property type="entry name" value="NAD(P)-binding Rossmann-like Domain"/>
    <property type="match status" value="1"/>
</dbReference>
<evidence type="ECO:0000256" key="8">
    <source>
        <dbReference type="ARBA" id="ARBA00022840"/>
    </source>
</evidence>
<evidence type="ECO:0000256" key="7">
    <source>
        <dbReference type="ARBA" id="ARBA00022786"/>
    </source>
</evidence>
<dbReference type="GO" id="GO:0005524">
    <property type="term" value="F:ATP binding"/>
    <property type="evidence" value="ECO:0007669"/>
    <property type="project" value="UniProtKB-KW"/>
</dbReference>
<dbReference type="OrthoDB" id="10252231at2759"/>
<dbReference type="GO" id="GO:0019948">
    <property type="term" value="F:SUMO activating enzyme activity"/>
    <property type="evidence" value="ECO:0007669"/>
    <property type="project" value="TreeGrafter"/>
</dbReference>
<dbReference type="SUPFAM" id="SSF69572">
    <property type="entry name" value="Activating enzymes of the ubiquitin-like proteins"/>
    <property type="match status" value="2"/>
</dbReference>
<dbReference type="Pfam" id="PF10585">
    <property type="entry name" value="UBA_E1_SCCH"/>
    <property type="match status" value="1"/>
</dbReference>
<dbReference type="InterPro" id="IPR018965">
    <property type="entry name" value="Ub-activating_enz_E1_C"/>
</dbReference>
<keyword evidence="6 10" id="KW-0547">Nucleotide-binding</keyword>
<feature type="compositionally biased region" description="Low complexity" evidence="11">
    <location>
        <begin position="809"/>
        <end position="834"/>
    </location>
</feature>
<dbReference type="EC" id="6.2.1.45" evidence="4"/>
<dbReference type="GO" id="GO:0004839">
    <property type="term" value="F:ubiquitin activating enzyme activity"/>
    <property type="evidence" value="ECO:0007669"/>
    <property type="project" value="UniProtKB-EC"/>
</dbReference>
<dbReference type="InterPro" id="IPR042449">
    <property type="entry name" value="Ub-E1_IAD_1"/>
</dbReference>
<comment type="pathway">
    <text evidence="2">Protein modification; protein ubiquitination.</text>
</comment>
<sequence length="1088" mass="123697">MVDRKAPAKTQVAAGKQKEEAHKKQHHEEEHKIDTNLYSRQIGTYGMETMTKLIKMNVLIVGMRGLGAETAKNLILAGPHSVTLYDPHPIQWGDLSANFYLKEKDVMTLTTRAQASHAQLQELNPYVKVKVIDQLKLEDHRDYHVVVYTELFQDLDHVIEVDELCRKHGIGFILGTNFGPSGFIFLDYGDEFVVTDPDGEETKSFIVVSATQSNPCIVTVHEDKRHIFQSGDHVQFREVQGMTQLNSLPPTEIEVIDGYSFRLKVDASKFGAYTREGQVQNIKMPQKISFMNFKDALLNPSASQRYGCLDTPDFRLIGRSEALHFSYLAYFEYYRQNKRYPNLSISEYEAIQEYYNYTTNLNQEYKNSAKPSDPTDSFQIWNNVARFAQTCISPMAAFFGGIIAQEVVKFTGKYSPLKQWLHYDIFETLPSDDNSINREPLQCRYDDQIRVYGRDVQQQLNDLHTFMVGAGALGCELIKAFALMGVGCSEEGRVSVTDNDNIEVSNLNRQFLFRKSNVGQSKSKVACEIARNINPALNVMDYQTRVGTDTEQVFNDLFWNKQDFVVNAVDNINARLYVDGRCVWYNKPLLESGTLGTKANMQMILPHQTQCYGDSQDPPEEGIPMCTLRNFPNQIEHCIEWGRDLFSRIFHDQPNEAVNYLTKPNDYVNDLKKATTLDGVKTTLEEIRKLLNLKKTADFLKCIELARHYFDEHFDLNIQSLVHTFPENHKDKDGQPFWSGPKRFPHAQPFNHSDQLHVQFIIACANLIAYNLGLPQNKNHNEVAQKAGKFKTPAYKPKTVHIELEESKQAQPAPQQIQQQKPAAGQKAGAKAPPELSQDEKQIMELLKHIKTETGKLVPKDFIPAEFEKDDDTNYHIEFIHAASNLRARNYKIIECDHQKTKMIAGKIIPAIATTTAMITGCVTAQIYNLVQGHLGNGVLTKYKDAFINLALPTFIFSEPNEVKKIKSTEYDPIMMSKITAIPEDHTIYDKIIVMGPLTVEQLLAQMKARFNIEICMIGSGKQLLYNQYAPKNAHAPRLGRLVEEIYKESASEPLPDGRNYLCLEVSGTVIGDGSDFSVPSVKYKFKY</sequence>
<evidence type="ECO:0000256" key="2">
    <source>
        <dbReference type="ARBA" id="ARBA00004906"/>
    </source>
</evidence>
<dbReference type="PRINTS" id="PR01849">
    <property type="entry name" value="UBIQUITINACT"/>
</dbReference>
<organism evidence="13 14">
    <name type="scientific">Stylonychia lemnae</name>
    <name type="common">Ciliate</name>
    <dbReference type="NCBI Taxonomy" id="5949"/>
    <lineage>
        <taxon>Eukaryota</taxon>
        <taxon>Sar</taxon>
        <taxon>Alveolata</taxon>
        <taxon>Ciliophora</taxon>
        <taxon>Intramacronucleata</taxon>
        <taxon>Spirotrichea</taxon>
        <taxon>Stichotrichia</taxon>
        <taxon>Sporadotrichida</taxon>
        <taxon>Oxytrichidae</taxon>
        <taxon>Stylonychinae</taxon>
        <taxon>Stylonychia</taxon>
    </lineage>
</organism>
<keyword evidence="14" id="KW-1185">Reference proteome</keyword>
<comment type="catalytic activity">
    <reaction evidence="1">
        <text>ATP + ubiquitin + [E1 ubiquitin-activating enzyme]-L-cysteine = AMP + diphosphate + S-ubiquitinyl-[E1 ubiquitin-activating enzyme]-L-cysteine.</text>
        <dbReference type="EC" id="6.2.1.45"/>
    </reaction>
</comment>
<dbReference type="Gene3D" id="3.40.50.12550">
    <property type="entry name" value="Ubiquitin-activating enzyme E1, inactive adenylation domain, subdomain 2"/>
    <property type="match status" value="1"/>
</dbReference>
<dbReference type="UniPathway" id="UPA00143"/>
<dbReference type="GO" id="GO:0016925">
    <property type="term" value="P:protein sumoylation"/>
    <property type="evidence" value="ECO:0007669"/>
    <property type="project" value="TreeGrafter"/>
</dbReference>
<keyword evidence="8 10" id="KW-0067">ATP-binding</keyword>
<comment type="similarity">
    <text evidence="3 10">Belongs to the ubiquitin-activating E1 family.</text>
</comment>
<dbReference type="Pfam" id="PF09358">
    <property type="entry name" value="E1_UFD"/>
    <property type="match status" value="1"/>
</dbReference>
<evidence type="ECO:0000256" key="11">
    <source>
        <dbReference type="SAM" id="MobiDB-lite"/>
    </source>
</evidence>
<dbReference type="InterPro" id="IPR033127">
    <property type="entry name" value="UBQ-activ_enz_E1_Cys_AS"/>
</dbReference>
<dbReference type="PANTHER" id="PTHR10953:SF4">
    <property type="entry name" value="UBIQUITIN-ACTIVATING ENZYME E1 C-TERMINAL DOMAIN-CONTAINING PROTEIN"/>
    <property type="match status" value="1"/>
</dbReference>
<name>A0A078ADS8_STYLE</name>
<evidence type="ECO:0000256" key="9">
    <source>
        <dbReference type="PROSITE-ProRule" id="PRU10132"/>
    </source>
</evidence>
<accession>A0A078ADS8</accession>
<evidence type="ECO:0000256" key="10">
    <source>
        <dbReference type="RuleBase" id="RU000519"/>
    </source>
</evidence>
<evidence type="ECO:0000256" key="1">
    <source>
        <dbReference type="ARBA" id="ARBA00000488"/>
    </source>
</evidence>
<dbReference type="Gene3D" id="1.10.10.2660">
    <property type="entry name" value="Ubiquitin-activating enzyme E1, SCCH domain"/>
    <property type="match status" value="1"/>
</dbReference>
<dbReference type="FunFam" id="3.50.50.80:FF:000005">
    <property type="entry name" value="Ubiquitin-activating enzyme E1"/>
    <property type="match status" value="1"/>
</dbReference>
<keyword evidence="7 10" id="KW-0833">Ubl conjugation pathway</keyword>
<evidence type="ECO:0000256" key="4">
    <source>
        <dbReference type="ARBA" id="ARBA00012990"/>
    </source>
</evidence>
<dbReference type="Gene3D" id="2.40.30.180">
    <property type="entry name" value="Ubiquitin-activating enzyme E1, FCCH domain"/>
    <property type="match status" value="1"/>
</dbReference>
<dbReference type="InterPro" id="IPR018075">
    <property type="entry name" value="UBQ-activ_enz_E1"/>
</dbReference>
<dbReference type="InParanoid" id="A0A078ADS8"/>
<dbReference type="Gene3D" id="3.10.290.60">
    <property type="entry name" value="Ubiquitin-activating enzyme E1, UFD domain"/>
    <property type="match status" value="1"/>
</dbReference>
<dbReference type="NCBIfam" id="TIGR01408">
    <property type="entry name" value="Ube1"/>
    <property type="match status" value="1"/>
</dbReference>
<dbReference type="SMART" id="SM00985">
    <property type="entry name" value="UBA_e1_C"/>
    <property type="match status" value="1"/>
</dbReference>
<dbReference type="Pfam" id="PF16190">
    <property type="entry name" value="E1_FCCH"/>
    <property type="match status" value="1"/>
</dbReference>
<dbReference type="Pfam" id="PF00899">
    <property type="entry name" value="ThiF"/>
    <property type="match status" value="1"/>
</dbReference>
<protein>
    <recommendedName>
        <fullName evidence="4">E1 ubiquitin-activating enzyme</fullName>
        <ecNumber evidence="4">6.2.1.45</ecNumber>
    </recommendedName>
</protein>
<dbReference type="InterPro" id="IPR045886">
    <property type="entry name" value="ThiF/MoeB/HesA"/>
</dbReference>
<dbReference type="Gene3D" id="3.50.50.80">
    <property type="entry name" value="Ubiquitin-activating enzyme E1, inactive adenylation domain, subdomain 1"/>
    <property type="match status" value="1"/>
</dbReference>
<feature type="region of interest" description="Disordered" evidence="11">
    <location>
        <begin position="1"/>
        <end position="33"/>
    </location>
</feature>
<dbReference type="InterPro" id="IPR000594">
    <property type="entry name" value="ThiF_NAD_FAD-bd"/>
</dbReference>
<evidence type="ECO:0000259" key="12">
    <source>
        <dbReference type="SMART" id="SM00985"/>
    </source>
</evidence>
<dbReference type="FunFam" id="3.40.50.720:FF:000015">
    <property type="entry name" value="Ubiquitin-activating enzyme E1 1"/>
    <property type="match status" value="1"/>
</dbReference>
<proteinExistence type="inferred from homology"/>
<evidence type="ECO:0000256" key="5">
    <source>
        <dbReference type="ARBA" id="ARBA00022598"/>
    </source>
</evidence>
<dbReference type="FunFam" id="2.40.30.180:FF:000002">
    <property type="entry name" value="Ubiquitin-activating enzyme E1 2"/>
    <property type="match status" value="1"/>
</dbReference>
<feature type="domain" description="Ubiquitin-activating enzyme E1 C-terminal" evidence="12">
    <location>
        <begin position="943"/>
        <end position="1082"/>
    </location>
</feature>